<dbReference type="GO" id="GO:0034457">
    <property type="term" value="C:Mpp10 complex"/>
    <property type="evidence" value="ECO:0007669"/>
    <property type="project" value="InterPro"/>
</dbReference>
<evidence type="ECO:0000313" key="2">
    <source>
        <dbReference type="EMBL" id="KAF6017279.1"/>
    </source>
</evidence>
<dbReference type="Pfam" id="PF04006">
    <property type="entry name" value="Mpp10"/>
    <property type="match status" value="1"/>
</dbReference>
<comment type="caution">
    <text evidence="2">The sequence shown here is derived from an EMBL/GenBank/DDBJ whole genome shotgun (WGS) entry which is preliminary data.</text>
</comment>
<dbReference type="InterPro" id="IPR012173">
    <property type="entry name" value="Mpp10"/>
</dbReference>
<proteinExistence type="predicted"/>
<accession>A0A7J7ITN5</accession>
<sequence length="102" mass="11537">MSDEELQLIKALDEETMEGEGSEEEEESENETEEANADEDDVDMSDAEHLEDVIGKQKHEPSKSQYETRKEKLAARIKAMEDKALSDQPWQLKGGGDRKVTP</sequence>
<dbReference type="AlphaFoldDB" id="A0A7J7ITN5"/>
<protein>
    <submittedName>
        <fullName evidence="2">Uncharacterized protein</fullName>
    </submittedName>
</protein>
<feature type="region of interest" description="Disordered" evidence="1">
    <location>
        <begin position="1"/>
        <end position="102"/>
    </location>
</feature>
<dbReference type="Proteomes" id="UP000593567">
    <property type="component" value="Unassembled WGS sequence"/>
</dbReference>
<dbReference type="EMBL" id="VXIV02003416">
    <property type="protein sequence ID" value="KAF6017279.1"/>
    <property type="molecule type" value="Genomic_DNA"/>
</dbReference>
<feature type="compositionally biased region" description="Acidic residues" evidence="1">
    <location>
        <begin position="14"/>
        <end position="45"/>
    </location>
</feature>
<evidence type="ECO:0000256" key="1">
    <source>
        <dbReference type="SAM" id="MobiDB-lite"/>
    </source>
</evidence>
<dbReference type="GO" id="GO:0006364">
    <property type="term" value="P:rRNA processing"/>
    <property type="evidence" value="ECO:0007669"/>
    <property type="project" value="InterPro"/>
</dbReference>
<dbReference type="GO" id="GO:0005732">
    <property type="term" value="C:sno(s)RNA-containing ribonucleoprotein complex"/>
    <property type="evidence" value="ECO:0007669"/>
    <property type="project" value="InterPro"/>
</dbReference>
<feature type="compositionally biased region" description="Basic and acidic residues" evidence="1">
    <location>
        <begin position="46"/>
        <end position="85"/>
    </location>
</feature>
<gene>
    <name evidence="2" type="ORF">EB796_024408</name>
</gene>
<name>A0A7J7ITN5_BUGNE</name>
<dbReference type="OrthoDB" id="445326at2759"/>
<reference evidence="2" key="1">
    <citation type="submission" date="2020-06" db="EMBL/GenBank/DDBJ databases">
        <title>Draft genome of Bugula neritina, a colonial animal packing powerful symbionts and potential medicines.</title>
        <authorList>
            <person name="Rayko M."/>
        </authorList>
    </citation>
    <scope>NUCLEOTIDE SEQUENCE [LARGE SCALE GENOMIC DNA]</scope>
    <source>
        <strain evidence="2">Kwan_BN1</strain>
    </source>
</reference>
<keyword evidence="3" id="KW-1185">Reference proteome</keyword>
<evidence type="ECO:0000313" key="3">
    <source>
        <dbReference type="Proteomes" id="UP000593567"/>
    </source>
</evidence>
<organism evidence="2 3">
    <name type="scientific">Bugula neritina</name>
    <name type="common">Brown bryozoan</name>
    <name type="synonym">Sertularia neritina</name>
    <dbReference type="NCBI Taxonomy" id="10212"/>
    <lineage>
        <taxon>Eukaryota</taxon>
        <taxon>Metazoa</taxon>
        <taxon>Spiralia</taxon>
        <taxon>Lophotrochozoa</taxon>
        <taxon>Bryozoa</taxon>
        <taxon>Gymnolaemata</taxon>
        <taxon>Cheilostomatida</taxon>
        <taxon>Flustrina</taxon>
        <taxon>Buguloidea</taxon>
        <taxon>Bugulidae</taxon>
        <taxon>Bugula</taxon>
    </lineage>
</organism>